<dbReference type="AlphaFoldDB" id="A0A835THX3"/>
<dbReference type="Proteomes" id="UP000650467">
    <property type="component" value="Unassembled WGS sequence"/>
</dbReference>
<evidence type="ECO:0000313" key="1">
    <source>
        <dbReference type="EMBL" id="KAG2438035.1"/>
    </source>
</evidence>
<name>A0A835THX3_CHLIN</name>
<organism evidence="1 2">
    <name type="scientific">Chlamydomonas incerta</name>
    <dbReference type="NCBI Taxonomy" id="51695"/>
    <lineage>
        <taxon>Eukaryota</taxon>
        <taxon>Viridiplantae</taxon>
        <taxon>Chlorophyta</taxon>
        <taxon>core chlorophytes</taxon>
        <taxon>Chlorophyceae</taxon>
        <taxon>CS clade</taxon>
        <taxon>Chlamydomonadales</taxon>
        <taxon>Chlamydomonadaceae</taxon>
        <taxon>Chlamydomonas</taxon>
    </lineage>
</organism>
<sequence length="430" mass="46586">MNFVKLPLEQLSTAFRRSFIGPVTQGLSELLDSKLGPLGSKVESFSGELNTFRSELNTFRSDVSGGLNTFRSELNTFRSDVSGKLAKFGGDLSSVRKDVGRLASQNGHLFELSVRGVVQEQLPGAGPPRNLHRAEDVAAVLTLEGDPVLPTAMLLAYALLFKDVGFWHLLLHSVKKVMELARGQNPTSSVAVATKELQEMGADRFVQAMAAAAAASMAAAVGSSQGQQYTSSIAVQAPQMRLHDAYLLKVVQLLHQSGAGRMLFADELEVYQRAEGARVNLLLDRTVPFLTAVATGVAVPELELDRCSSLSLRSWAPVPSADLQLAELKLSSSGFKEGRKQVEPKATAIAWAYHAARLTPAVAYGAAATRSTLPPVLNVQAHLLSLPNGKPKQAPPESYRIEALPVLGCPLTVYYSYYTVRAGRMQRWRW</sequence>
<accession>A0A835THX3</accession>
<proteinExistence type="predicted"/>
<keyword evidence="2" id="KW-1185">Reference proteome</keyword>
<reference evidence="1" key="1">
    <citation type="journal article" date="2020" name="bioRxiv">
        <title>Comparative genomics of Chlamydomonas.</title>
        <authorList>
            <person name="Craig R.J."/>
            <person name="Hasan A.R."/>
            <person name="Ness R.W."/>
            <person name="Keightley P.D."/>
        </authorList>
    </citation>
    <scope>NUCLEOTIDE SEQUENCE</scope>
    <source>
        <strain evidence="1">SAG 7.73</strain>
    </source>
</reference>
<dbReference type="Gene3D" id="1.20.58.130">
    <property type="match status" value="1"/>
</dbReference>
<evidence type="ECO:0000313" key="2">
    <source>
        <dbReference type="Proteomes" id="UP000650467"/>
    </source>
</evidence>
<dbReference type="OrthoDB" id="10411916at2759"/>
<comment type="caution">
    <text evidence="1">The sequence shown here is derived from an EMBL/GenBank/DDBJ whole genome shotgun (WGS) entry which is preliminary data.</text>
</comment>
<protein>
    <submittedName>
        <fullName evidence="1">Uncharacterized protein</fullName>
    </submittedName>
</protein>
<dbReference type="EMBL" id="JAEHOC010000010">
    <property type="protein sequence ID" value="KAG2438035.1"/>
    <property type="molecule type" value="Genomic_DNA"/>
</dbReference>
<gene>
    <name evidence="1" type="ORF">HXX76_005649</name>
</gene>